<reference evidence="1" key="1">
    <citation type="submission" date="2020-12" db="EMBL/GenBank/DDBJ databases">
        <title>Antrihabitans popcorni sp. nov. and Antrihabitans auranticaus sp. nov., isolated from a larva cave.</title>
        <authorList>
            <person name="Lee S.D."/>
            <person name="Kim I.S."/>
        </authorList>
    </citation>
    <scope>NUCLEOTIDE SEQUENCE</scope>
    <source>
        <strain evidence="1">YC3-6</strain>
    </source>
</reference>
<name>A0A934NT92_9NOCA</name>
<keyword evidence="2" id="KW-1185">Reference proteome</keyword>
<evidence type="ECO:0000313" key="2">
    <source>
        <dbReference type="Proteomes" id="UP000655868"/>
    </source>
</evidence>
<dbReference type="EMBL" id="JAEMNV010000006">
    <property type="protein sequence ID" value="MBJ8341016.1"/>
    <property type="molecule type" value="Genomic_DNA"/>
</dbReference>
<dbReference type="AlphaFoldDB" id="A0A934NT92"/>
<proteinExistence type="predicted"/>
<accession>A0A934NT92</accession>
<dbReference type="Pfam" id="PF12079">
    <property type="entry name" value="DUF3558"/>
    <property type="match status" value="1"/>
</dbReference>
<evidence type="ECO:0000313" key="1">
    <source>
        <dbReference type="EMBL" id="MBJ8341016.1"/>
    </source>
</evidence>
<gene>
    <name evidence="1" type="ORF">JGU71_19190</name>
</gene>
<organism evidence="1 2">
    <name type="scientific">Antrihabitans stalagmiti</name>
    <dbReference type="NCBI Taxonomy" id="2799499"/>
    <lineage>
        <taxon>Bacteria</taxon>
        <taxon>Bacillati</taxon>
        <taxon>Actinomycetota</taxon>
        <taxon>Actinomycetes</taxon>
        <taxon>Mycobacteriales</taxon>
        <taxon>Nocardiaceae</taxon>
        <taxon>Antrihabitans</taxon>
    </lineage>
</organism>
<dbReference type="InterPro" id="IPR024520">
    <property type="entry name" value="DUF3558"/>
</dbReference>
<comment type="caution">
    <text evidence="1">The sequence shown here is derived from an EMBL/GenBank/DDBJ whole genome shotgun (WGS) entry which is preliminary data.</text>
</comment>
<sequence>MIAVAAIFVLVGCGTTVTGKPTAAGGPSPSTQFDKLLHECDAVSDEEISSTVGGNDIERYFLGAICMWDVSVPSGRVDVTFAWFENNSLAHERDVAGQLQYDVTDVKIKGASAFQALRPGNPAACGVTVNYSGVITWWVQSVGSANGPDPCEAARELAELTMNRNL</sequence>
<protein>
    <submittedName>
        <fullName evidence="1">DUF3558 domain-containing protein</fullName>
    </submittedName>
</protein>
<dbReference type="Proteomes" id="UP000655868">
    <property type="component" value="Unassembled WGS sequence"/>
</dbReference>